<dbReference type="Gene3D" id="3.40.630.30">
    <property type="match status" value="1"/>
</dbReference>
<dbReference type="InterPro" id="IPR016181">
    <property type="entry name" value="Acyl_CoA_acyltransferase"/>
</dbReference>
<dbReference type="PANTHER" id="PTHR41373">
    <property type="entry name" value="DUF2156 DOMAIN-CONTAINING PROTEIN"/>
    <property type="match status" value="1"/>
</dbReference>
<dbReference type="InterPro" id="IPR016732">
    <property type="entry name" value="UCP018688"/>
</dbReference>
<protein>
    <submittedName>
        <fullName evidence="2">DUF2156 domain-containing protein</fullName>
    </submittedName>
</protein>
<comment type="caution">
    <text evidence="2">The sequence shown here is derived from an EMBL/GenBank/DDBJ whole genome shotgun (WGS) entry which is preliminary data.</text>
</comment>
<dbReference type="EMBL" id="DWZD01000024">
    <property type="protein sequence ID" value="HJA78672.1"/>
    <property type="molecule type" value="Genomic_DNA"/>
</dbReference>
<organism evidence="2 3">
    <name type="scientific">Candidatus Desulfovibrio intestinavium</name>
    <dbReference type="NCBI Taxonomy" id="2838534"/>
    <lineage>
        <taxon>Bacteria</taxon>
        <taxon>Pseudomonadati</taxon>
        <taxon>Thermodesulfobacteriota</taxon>
        <taxon>Desulfovibrionia</taxon>
        <taxon>Desulfovibrionales</taxon>
        <taxon>Desulfovibrionaceae</taxon>
        <taxon>Desulfovibrio</taxon>
    </lineage>
</organism>
<reference evidence="2" key="1">
    <citation type="journal article" date="2021" name="PeerJ">
        <title>Extensive microbial diversity within the chicken gut microbiome revealed by metagenomics and culture.</title>
        <authorList>
            <person name="Gilroy R."/>
            <person name="Ravi A."/>
            <person name="Getino M."/>
            <person name="Pursley I."/>
            <person name="Horton D.L."/>
            <person name="Alikhan N.F."/>
            <person name="Baker D."/>
            <person name="Gharbi K."/>
            <person name="Hall N."/>
            <person name="Watson M."/>
            <person name="Adriaenssens E.M."/>
            <person name="Foster-Nyarko E."/>
            <person name="Jarju S."/>
            <person name="Secka A."/>
            <person name="Antonio M."/>
            <person name="Oren A."/>
            <person name="Chaudhuri R.R."/>
            <person name="La Ragione R."/>
            <person name="Hildebrand F."/>
            <person name="Pallen M.J."/>
        </authorList>
    </citation>
    <scope>NUCLEOTIDE SEQUENCE</scope>
    <source>
        <strain evidence="2">5032</strain>
    </source>
</reference>
<dbReference type="Pfam" id="PF09924">
    <property type="entry name" value="LPG_synthase_C"/>
    <property type="match status" value="1"/>
</dbReference>
<dbReference type="PANTHER" id="PTHR41373:SF1">
    <property type="entry name" value="PHOSPHATIDYLGLYCEROL LYSYLTRANSFERASE C-TERMINAL DOMAIN-CONTAINING PROTEIN"/>
    <property type="match status" value="1"/>
</dbReference>
<evidence type="ECO:0000259" key="1">
    <source>
        <dbReference type="Pfam" id="PF09924"/>
    </source>
</evidence>
<sequence>MNHAAYHPVTLEESAGYYALWRLTPCRSLDYSLANLWGWREHYGLEWRFDRDLCWIRQTRPALQYWAPVGDWAAADWAALLPGLDDAPVIRVPDELAASWQACLPGRVDVIEDRGQWEYLYDREALATLPGNRYHKKKNHVNSFGKAYGEPDYRPLDDLMVEDVLGLQDDWCQWHECESSPSLRAENEAINRVLSHWDRFEGLRGGSLYVEGRMVAFSVGEQLDDRTLGVHFEKGLNGYRGVYQTMNCLFARHEGADFAFLNRAQDLDEEGLRQAKMTYLPVDFVRKSRVCIR</sequence>
<feature type="domain" description="Phosphatidylglycerol lysyltransferase C-terminal" evidence="1">
    <location>
        <begin position="28"/>
        <end position="287"/>
    </location>
</feature>
<dbReference type="PIRSF" id="PIRSF018688">
    <property type="entry name" value="UCP018688"/>
    <property type="match status" value="1"/>
</dbReference>
<evidence type="ECO:0000313" key="2">
    <source>
        <dbReference type="EMBL" id="HJA78672.1"/>
    </source>
</evidence>
<dbReference type="SUPFAM" id="SSF55729">
    <property type="entry name" value="Acyl-CoA N-acyltransferases (Nat)"/>
    <property type="match status" value="2"/>
</dbReference>
<name>A0A9D2KPD8_9BACT</name>
<proteinExistence type="predicted"/>
<accession>A0A9D2KPD8</accession>
<dbReference type="AlphaFoldDB" id="A0A9D2KPD8"/>
<dbReference type="InterPro" id="IPR024320">
    <property type="entry name" value="LPG_synthase_C"/>
</dbReference>
<dbReference type="Proteomes" id="UP000823821">
    <property type="component" value="Unassembled WGS sequence"/>
</dbReference>
<gene>
    <name evidence="2" type="ORF">H9784_03735</name>
</gene>
<reference evidence="2" key="2">
    <citation type="submission" date="2021-04" db="EMBL/GenBank/DDBJ databases">
        <authorList>
            <person name="Gilroy R."/>
        </authorList>
    </citation>
    <scope>NUCLEOTIDE SEQUENCE</scope>
    <source>
        <strain evidence="2">5032</strain>
    </source>
</reference>
<evidence type="ECO:0000313" key="3">
    <source>
        <dbReference type="Proteomes" id="UP000823821"/>
    </source>
</evidence>